<dbReference type="Proteomes" id="UP000315759">
    <property type="component" value="Unassembled WGS sequence"/>
</dbReference>
<dbReference type="InterPro" id="IPR049450">
    <property type="entry name" value="ACOT8-like_C"/>
</dbReference>
<sequence length="272" mass="28534">MTTRVPPAFFTTDGDHFVPTAMAKGPWGPTISGNFVGGVVGHVAEMAVGDHELQPARLTVDLLRPAALAPLCGRTRIVRSGKRLTLVEAELLQQDTVVARATALFLRRGDQPSGQVWSSPTTMPPLPPDAKLPPNGAPMLVWAYGRNPDVAGAPFDLTEWQHDGPKFIWARDLAPLVDGAPTTPFVRASMAGDMASSLTHYGTTGLHYINADYTLALSRLPEGTDIGLAAMSFTGHDGIGTGTAALFDARGQIGTATATTLANPGFAPSALS</sequence>
<dbReference type="Pfam" id="PF20789">
    <property type="entry name" value="4HBT_3C"/>
    <property type="match status" value="1"/>
</dbReference>
<dbReference type="SUPFAM" id="SSF54637">
    <property type="entry name" value="Thioesterase/thiol ester dehydrase-isomerase"/>
    <property type="match status" value="1"/>
</dbReference>
<dbReference type="InterPro" id="IPR049449">
    <property type="entry name" value="TesB_ACOT8-like_N"/>
</dbReference>
<gene>
    <name evidence="3" type="ORF">D8S82_31990</name>
</gene>
<feature type="domain" description="Acyl-CoA thioesterase-like N-terminal HotDog" evidence="1">
    <location>
        <begin position="25"/>
        <end position="105"/>
    </location>
</feature>
<dbReference type="Pfam" id="PF13622">
    <property type="entry name" value="4HBT_3"/>
    <property type="match status" value="1"/>
</dbReference>
<reference evidence="3 4" key="1">
    <citation type="submission" date="2018-10" db="EMBL/GenBank/DDBJ databases">
        <title>Draft genome of Mycobacterium hodleri strain B.</title>
        <authorList>
            <person name="Amande T.J."/>
            <person name="Mcgenity T.J."/>
        </authorList>
    </citation>
    <scope>NUCLEOTIDE SEQUENCE [LARGE SCALE GENOMIC DNA]</scope>
    <source>
        <strain evidence="3 4">B</strain>
    </source>
</reference>
<dbReference type="AlphaFoldDB" id="A0A544VR46"/>
<organism evidence="3 4">
    <name type="scientific">Mycolicibacterium hodleri</name>
    <dbReference type="NCBI Taxonomy" id="49897"/>
    <lineage>
        <taxon>Bacteria</taxon>
        <taxon>Bacillati</taxon>
        <taxon>Actinomycetota</taxon>
        <taxon>Actinomycetes</taxon>
        <taxon>Mycobacteriales</taxon>
        <taxon>Mycobacteriaceae</taxon>
        <taxon>Mycolicibacterium</taxon>
    </lineage>
</organism>
<accession>A0A544VR46</accession>
<comment type="caution">
    <text evidence="3">The sequence shown here is derived from an EMBL/GenBank/DDBJ whole genome shotgun (WGS) entry which is preliminary data.</text>
</comment>
<keyword evidence="4" id="KW-1185">Reference proteome</keyword>
<dbReference type="EMBL" id="VIFX01000073">
    <property type="protein sequence ID" value="TQR82455.1"/>
    <property type="molecule type" value="Genomic_DNA"/>
</dbReference>
<feature type="domain" description="Acyl-CoA thioesterase-like C-terminal" evidence="2">
    <location>
        <begin position="159"/>
        <end position="257"/>
    </location>
</feature>
<dbReference type="InterPro" id="IPR029069">
    <property type="entry name" value="HotDog_dom_sf"/>
</dbReference>
<evidence type="ECO:0000259" key="2">
    <source>
        <dbReference type="Pfam" id="PF20789"/>
    </source>
</evidence>
<evidence type="ECO:0000259" key="1">
    <source>
        <dbReference type="Pfam" id="PF13622"/>
    </source>
</evidence>
<name>A0A544VR46_9MYCO</name>
<evidence type="ECO:0000313" key="3">
    <source>
        <dbReference type="EMBL" id="TQR82455.1"/>
    </source>
</evidence>
<proteinExistence type="predicted"/>
<dbReference type="RefSeq" id="WP_142555941.1">
    <property type="nucleotide sequence ID" value="NZ_VIFX01000073.1"/>
</dbReference>
<dbReference type="InterPro" id="IPR042171">
    <property type="entry name" value="Acyl-CoA_hotdog"/>
</dbReference>
<protein>
    <submittedName>
        <fullName evidence="3">Thioesterase family protein</fullName>
    </submittedName>
</protein>
<evidence type="ECO:0000313" key="4">
    <source>
        <dbReference type="Proteomes" id="UP000315759"/>
    </source>
</evidence>
<dbReference type="Gene3D" id="2.40.160.210">
    <property type="entry name" value="Acyl-CoA thioesterase, double hotdog domain"/>
    <property type="match status" value="1"/>
</dbReference>